<accession>A0A239XHQ8</accession>
<sequence length="79" mass="8942">MGTCFYEDGLAINVLYELNNPKKRAVGLKLSDGMAIPEELEGCFKFARQKSKLAGTIRGSYFTIKNDQEARIKQWLNLV</sequence>
<dbReference type="EMBL" id="LT906454">
    <property type="protein sequence ID" value="SNV45900.1"/>
    <property type="molecule type" value="Genomic_DNA"/>
</dbReference>
<protein>
    <submittedName>
        <fullName evidence="1">Uncharacterized protein</fullName>
    </submittedName>
</protein>
<name>A0A239XHQ8_STRAI</name>
<proteinExistence type="predicted"/>
<gene>
    <name evidence="1" type="ORF">SAMEA4504048_02099</name>
</gene>
<dbReference type="AlphaFoldDB" id="A0A239XHQ8"/>
<organism evidence="1 2">
    <name type="scientific">Streptococcus acidominimus</name>
    <dbReference type="NCBI Taxonomy" id="1326"/>
    <lineage>
        <taxon>Bacteria</taxon>
        <taxon>Bacillati</taxon>
        <taxon>Bacillota</taxon>
        <taxon>Bacilli</taxon>
        <taxon>Lactobacillales</taxon>
        <taxon>Streptococcaceae</taxon>
        <taxon>Streptococcus</taxon>
    </lineage>
</organism>
<reference evidence="1 2" key="1">
    <citation type="submission" date="2017-06" db="EMBL/GenBank/DDBJ databases">
        <authorList>
            <consortium name="Pathogen Informatics"/>
        </authorList>
    </citation>
    <scope>NUCLEOTIDE SEQUENCE [LARGE SCALE GENOMIC DNA]</scope>
    <source>
        <strain evidence="1 2">NCTC11291</strain>
    </source>
</reference>
<dbReference type="KEGG" id="saco:SAME_02099"/>
<dbReference type="Proteomes" id="UP000215144">
    <property type="component" value="Chromosome 1"/>
</dbReference>
<evidence type="ECO:0000313" key="2">
    <source>
        <dbReference type="Proteomes" id="UP000215144"/>
    </source>
</evidence>
<evidence type="ECO:0000313" key="1">
    <source>
        <dbReference type="EMBL" id="SNV45900.1"/>
    </source>
</evidence>